<name>A0ABS5BY18_9BACT</name>
<sequence length="96" mass="10067">MRNTLIAALVTLVFAGTASAGGLSPSKVGTRGTTTRTAVVDPRGGGFVPAAAKLQPVIGSVQRTGHFTNPFTHKSKYTGTVYNPLSGQFSKQTFRR</sequence>
<dbReference type="RefSeq" id="WP_210658765.1">
    <property type="nucleotide sequence ID" value="NZ_JAGKQQ010000001.1"/>
</dbReference>
<keyword evidence="3" id="KW-1185">Reference proteome</keyword>
<dbReference type="EMBL" id="JAGKQQ010000001">
    <property type="protein sequence ID" value="MBP3958616.1"/>
    <property type="molecule type" value="Genomic_DNA"/>
</dbReference>
<comment type="caution">
    <text evidence="2">The sequence shown here is derived from an EMBL/GenBank/DDBJ whole genome shotgun (WGS) entry which is preliminary data.</text>
</comment>
<organism evidence="2 3">
    <name type="scientific">Gemmata palustris</name>
    <dbReference type="NCBI Taxonomy" id="2822762"/>
    <lineage>
        <taxon>Bacteria</taxon>
        <taxon>Pseudomonadati</taxon>
        <taxon>Planctomycetota</taxon>
        <taxon>Planctomycetia</taxon>
        <taxon>Gemmatales</taxon>
        <taxon>Gemmataceae</taxon>
        <taxon>Gemmata</taxon>
    </lineage>
</organism>
<protein>
    <submittedName>
        <fullName evidence="2">Uncharacterized protein</fullName>
    </submittedName>
</protein>
<feature type="signal peptide" evidence="1">
    <location>
        <begin position="1"/>
        <end position="20"/>
    </location>
</feature>
<reference evidence="2 3" key="1">
    <citation type="submission" date="2021-04" db="EMBL/GenBank/DDBJ databases">
        <authorList>
            <person name="Ivanova A."/>
        </authorList>
    </citation>
    <scope>NUCLEOTIDE SEQUENCE [LARGE SCALE GENOMIC DNA]</scope>
    <source>
        <strain evidence="2 3">G18</strain>
    </source>
</reference>
<evidence type="ECO:0000256" key="1">
    <source>
        <dbReference type="SAM" id="SignalP"/>
    </source>
</evidence>
<evidence type="ECO:0000313" key="2">
    <source>
        <dbReference type="EMBL" id="MBP3958616.1"/>
    </source>
</evidence>
<proteinExistence type="predicted"/>
<accession>A0ABS5BY18</accession>
<evidence type="ECO:0000313" key="3">
    <source>
        <dbReference type="Proteomes" id="UP000676565"/>
    </source>
</evidence>
<feature type="chain" id="PRO_5046621814" evidence="1">
    <location>
        <begin position="21"/>
        <end position="96"/>
    </location>
</feature>
<keyword evidence="1" id="KW-0732">Signal</keyword>
<dbReference type="Proteomes" id="UP000676565">
    <property type="component" value="Unassembled WGS sequence"/>
</dbReference>
<gene>
    <name evidence="2" type="ORF">J8F10_25495</name>
</gene>